<evidence type="ECO:0000313" key="5">
    <source>
        <dbReference type="Proteomes" id="UP000663834"/>
    </source>
</evidence>
<evidence type="ECO:0000313" key="1">
    <source>
        <dbReference type="EMBL" id="CAF1103063.1"/>
    </source>
</evidence>
<dbReference type="EMBL" id="CAJNRF010001987">
    <property type="protein sequence ID" value="CAF2032267.1"/>
    <property type="molecule type" value="Genomic_DNA"/>
</dbReference>
<gene>
    <name evidence="1" type="ORF">CJN711_LOCUS7248</name>
    <name evidence="2" type="ORF">KQP761_LOCUS6258</name>
    <name evidence="3" type="ORF">WKI299_LOCUS6730</name>
    <name evidence="4" type="ORF">XDN619_LOCUS20590</name>
</gene>
<name>A0A815FXK7_9BILA</name>
<organism evidence="2 5">
    <name type="scientific">Rotaria magnacalcarata</name>
    <dbReference type="NCBI Taxonomy" id="392030"/>
    <lineage>
        <taxon>Eukaryota</taxon>
        <taxon>Metazoa</taxon>
        <taxon>Spiralia</taxon>
        <taxon>Gnathifera</taxon>
        <taxon>Rotifera</taxon>
        <taxon>Eurotatoria</taxon>
        <taxon>Bdelloidea</taxon>
        <taxon>Philodinida</taxon>
        <taxon>Philodinidae</taxon>
        <taxon>Rotaria</taxon>
    </lineage>
</organism>
<evidence type="ECO:0000313" key="2">
    <source>
        <dbReference type="EMBL" id="CAF1331222.1"/>
    </source>
</evidence>
<evidence type="ECO:0000313" key="3">
    <source>
        <dbReference type="EMBL" id="CAF2032267.1"/>
    </source>
</evidence>
<dbReference type="EMBL" id="CAJNOW010001771">
    <property type="protein sequence ID" value="CAF1331222.1"/>
    <property type="molecule type" value="Genomic_DNA"/>
</dbReference>
<dbReference type="EMBL" id="CAJNRG010009112">
    <property type="protein sequence ID" value="CAF2110222.1"/>
    <property type="molecule type" value="Genomic_DNA"/>
</dbReference>
<dbReference type="Proteomes" id="UP000663887">
    <property type="component" value="Unassembled WGS sequence"/>
</dbReference>
<protein>
    <submittedName>
        <fullName evidence="2">Uncharacterized protein</fullName>
    </submittedName>
</protein>
<dbReference type="EMBL" id="CAJNOV010002430">
    <property type="protein sequence ID" value="CAF1103063.1"/>
    <property type="molecule type" value="Genomic_DNA"/>
</dbReference>
<accession>A0A815FXK7</accession>
<reference evidence="2" key="1">
    <citation type="submission" date="2021-02" db="EMBL/GenBank/DDBJ databases">
        <authorList>
            <person name="Nowell W R."/>
        </authorList>
    </citation>
    <scope>NUCLEOTIDE SEQUENCE</scope>
</reference>
<proteinExistence type="predicted"/>
<comment type="caution">
    <text evidence="2">The sequence shown here is derived from an EMBL/GenBank/DDBJ whole genome shotgun (WGS) entry which is preliminary data.</text>
</comment>
<dbReference type="Proteomes" id="UP000663834">
    <property type="component" value="Unassembled WGS sequence"/>
</dbReference>
<dbReference type="AlphaFoldDB" id="A0A815FXK7"/>
<dbReference type="Proteomes" id="UP000663855">
    <property type="component" value="Unassembled WGS sequence"/>
</dbReference>
<evidence type="ECO:0000313" key="4">
    <source>
        <dbReference type="EMBL" id="CAF2110222.1"/>
    </source>
</evidence>
<dbReference type="Proteomes" id="UP000663856">
    <property type="component" value="Unassembled WGS sequence"/>
</dbReference>
<sequence>MGLFAQKHADFLKAGERLVINLIDSVEPGNKDFNLFRKSRQKNLQQNQKMKSHFAVSSSFFFRVFIVYKRNYNETEVLLNKI</sequence>